<organism evidence="2 3">
    <name type="scientific">Paramecium octaurelia</name>
    <dbReference type="NCBI Taxonomy" id="43137"/>
    <lineage>
        <taxon>Eukaryota</taxon>
        <taxon>Sar</taxon>
        <taxon>Alveolata</taxon>
        <taxon>Ciliophora</taxon>
        <taxon>Intramacronucleata</taxon>
        <taxon>Oligohymenophorea</taxon>
        <taxon>Peniculida</taxon>
        <taxon>Parameciidae</taxon>
        <taxon>Paramecium</taxon>
    </lineage>
</organism>
<comment type="caution">
    <text evidence="2">The sequence shown here is derived from an EMBL/GenBank/DDBJ whole genome shotgun (WGS) entry which is preliminary data.</text>
</comment>
<protein>
    <submittedName>
        <fullName evidence="2">Uncharacterized protein</fullName>
    </submittedName>
</protein>
<feature type="compositionally biased region" description="Basic and acidic residues" evidence="1">
    <location>
        <begin position="10"/>
        <end position="21"/>
    </location>
</feature>
<dbReference type="Proteomes" id="UP000683925">
    <property type="component" value="Unassembled WGS sequence"/>
</dbReference>
<dbReference type="OrthoDB" id="297923at2759"/>
<keyword evidence="3" id="KW-1185">Reference proteome</keyword>
<accession>A0A8S1VK78</accession>
<name>A0A8S1VK78_PAROT</name>
<reference evidence="2" key="1">
    <citation type="submission" date="2021-01" db="EMBL/GenBank/DDBJ databases">
        <authorList>
            <consortium name="Genoscope - CEA"/>
            <person name="William W."/>
        </authorList>
    </citation>
    <scope>NUCLEOTIDE SEQUENCE</scope>
</reference>
<proteinExistence type="predicted"/>
<gene>
    <name evidence="2" type="ORF">POCTA_138.1.T0670187</name>
</gene>
<sequence length="351" mass="41857">MPPNAPPPKKLTEKELKDKAEQKWGKRNIGKVEKIRRRKIKTRNAEEEIENEVQRGVFKENLENAKKQMMIGIIYLYCSTKQDITLVAQLTTFITIFKTLSDLKIPEELQKLQQAENIVRDIFRFLTQLKAERKPVLNNQQQSRVNENDVVTRNQKYINSLREMIHKKIEEINTQMVLYMPSFSLKKGFIFPYQNIQIEFWMFKMMVIFIKQTSFKKKSYVGYRRYIIILPLYNSHFFMKVSGIHHQTPIFQNHQFINLLTLVDKYKILFSNRKNSQSQLKKQLKGQKRHLKQMTKQKTKQQNISFPPNEDFIYGIFIYPSNKPSGYRHKPNDYPELQLAVDVPRSIIHII</sequence>
<dbReference type="EMBL" id="CAJJDP010000066">
    <property type="protein sequence ID" value="CAD8176625.1"/>
    <property type="molecule type" value="Genomic_DNA"/>
</dbReference>
<evidence type="ECO:0000313" key="3">
    <source>
        <dbReference type="Proteomes" id="UP000683925"/>
    </source>
</evidence>
<evidence type="ECO:0000256" key="1">
    <source>
        <dbReference type="SAM" id="MobiDB-lite"/>
    </source>
</evidence>
<evidence type="ECO:0000313" key="2">
    <source>
        <dbReference type="EMBL" id="CAD8176625.1"/>
    </source>
</evidence>
<dbReference type="AlphaFoldDB" id="A0A8S1VK78"/>
<feature type="region of interest" description="Disordered" evidence="1">
    <location>
        <begin position="1"/>
        <end position="21"/>
    </location>
</feature>